<dbReference type="EMBL" id="JBBKZU010000002">
    <property type="protein sequence ID" value="MEJ8810826.1"/>
    <property type="molecule type" value="Genomic_DNA"/>
</dbReference>
<gene>
    <name evidence="13" type="ORF">WKW77_07080</name>
</gene>
<evidence type="ECO:0000256" key="11">
    <source>
        <dbReference type="SAM" id="Phobius"/>
    </source>
</evidence>
<dbReference type="PRINTS" id="PR00169">
    <property type="entry name" value="KCHANNEL"/>
</dbReference>
<organism evidence="13 14">
    <name type="scientific">Variovorax ureilyticus</name>
    <dbReference type="NCBI Taxonomy" id="1836198"/>
    <lineage>
        <taxon>Bacteria</taxon>
        <taxon>Pseudomonadati</taxon>
        <taxon>Pseudomonadota</taxon>
        <taxon>Betaproteobacteria</taxon>
        <taxon>Burkholderiales</taxon>
        <taxon>Comamonadaceae</taxon>
        <taxon>Variovorax</taxon>
    </lineage>
</organism>
<evidence type="ECO:0000256" key="6">
    <source>
        <dbReference type="ARBA" id="ARBA00022958"/>
    </source>
</evidence>
<comment type="subcellular location">
    <subcellularLocation>
        <location evidence="1">Membrane</location>
        <topology evidence="1">Multi-pass membrane protein</topology>
    </subcellularLocation>
</comment>
<evidence type="ECO:0000256" key="2">
    <source>
        <dbReference type="ARBA" id="ARBA00022448"/>
    </source>
</evidence>
<evidence type="ECO:0000256" key="4">
    <source>
        <dbReference type="ARBA" id="ARBA00022692"/>
    </source>
</evidence>
<evidence type="ECO:0000256" key="7">
    <source>
        <dbReference type="ARBA" id="ARBA00022989"/>
    </source>
</evidence>
<dbReference type="Gene3D" id="1.10.287.70">
    <property type="match status" value="1"/>
</dbReference>
<keyword evidence="8" id="KW-0406">Ion transport</keyword>
<evidence type="ECO:0000259" key="12">
    <source>
        <dbReference type="Pfam" id="PF00520"/>
    </source>
</evidence>
<feature type="transmembrane region" description="Helical" evidence="11">
    <location>
        <begin position="38"/>
        <end position="60"/>
    </location>
</feature>
<dbReference type="Pfam" id="PF00520">
    <property type="entry name" value="Ion_trans"/>
    <property type="match status" value="1"/>
</dbReference>
<keyword evidence="4 11" id="KW-0812">Transmembrane</keyword>
<feature type="transmembrane region" description="Helical" evidence="11">
    <location>
        <begin position="99"/>
        <end position="126"/>
    </location>
</feature>
<keyword evidence="3" id="KW-0633">Potassium transport</keyword>
<dbReference type="InterPro" id="IPR005821">
    <property type="entry name" value="Ion_trans_dom"/>
</dbReference>
<keyword evidence="6" id="KW-0630">Potassium</keyword>
<feature type="domain" description="Ion transport" evidence="12">
    <location>
        <begin position="34"/>
        <end position="246"/>
    </location>
</feature>
<sequence length="286" mass="31958">MTESKTAVHFGRPQSGWRLRAFTIIFESDTRAGRNFDLLLIAAIVASVLVVILDSVDALTASHKTLFDVLEWGFTLIFTIEYVLRLVCIRHPWRYATSFYGIVDLLAVVPTYFAFFLPQAQVLINLRLLRSLRIFRILKLIEYVSEFRFLGSALKASRRKITVFISFVLITVAILGSLMYVIEGPRNGFTSIPVSIYWAITTITTVGFGDITPKTDLGRFIASCIMLMGWGILAVPTGIVTSEMTAQRMTRSFATRTCPGCLAQDHDTDALFCKHCGKALPADPRA</sequence>
<dbReference type="PANTHER" id="PTHR11537">
    <property type="entry name" value="VOLTAGE-GATED POTASSIUM CHANNEL"/>
    <property type="match status" value="1"/>
</dbReference>
<evidence type="ECO:0000313" key="13">
    <source>
        <dbReference type="EMBL" id="MEJ8810826.1"/>
    </source>
</evidence>
<evidence type="ECO:0000256" key="10">
    <source>
        <dbReference type="ARBA" id="ARBA00023303"/>
    </source>
</evidence>
<feature type="transmembrane region" description="Helical" evidence="11">
    <location>
        <begin position="161"/>
        <end position="182"/>
    </location>
</feature>
<proteinExistence type="predicted"/>
<dbReference type="InterPro" id="IPR028325">
    <property type="entry name" value="VG_K_chnl"/>
</dbReference>
<keyword evidence="7 11" id="KW-1133">Transmembrane helix</keyword>
<keyword evidence="5" id="KW-0631">Potassium channel</keyword>
<dbReference type="Proteomes" id="UP001365846">
    <property type="component" value="Unassembled WGS sequence"/>
</dbReference>
<feature type="transmembrane region" description="Helical" evidence="11">
    <location>
        <begin position="72"/>
        <end position="93"/>
    </location>
</feature>
<protein>
    <submittedName>
        <fullName evidence="13">Ion transporter</fullName>
    </submittedName>
</protein>
<keyword evidence="14" id="KW-1185">Reference proteome</keyword>
<comment type="caution">
    <text evidence="13">The sequence shown here is derived from an EMBL/GenBank/DDBJ whole genome shotgun (WGS) entry which is preliminary data.</text>
</comment>
<keyword evidence="10" id="KW-0407">Ion channel</keyword>
<dbReference type="SUPFAM" id="SSF81324">
    <property type="entry name" value="Voltage-gated potassium channels"/>
    <property type="match status" value="1"/>
</dbReference>
<evidence type="ECO:0000313" key="14">
    <source>
        <dbReference type="Proteomes" id="UP001365846"/>
    </source>
</evidence>
<name>A0ABU8VBZ2_9BURK</name>
<accession>A0ABU8VBZ2</accession>
<dbReference type="RefSeq" id="WP_340356135.1">
    <property type="nucleotide sequence ID" value="NZ_JBBKZU010000002.1"/>
</dbReference>
<keyword evidence="2" id="KW-0813">Transport</keyword>
<feature type="transmembrane region" description="Helical" evidence="11">
    <location>
        <begin position="220"/>
        <end position="240"/>
    </location>
</feature>
<evidence type="ECO:0000256" key="8">
    <source>
        <dbReference type="ARBA" id="ARBA00023065"/>
    </source>
</evidence>
<keyword evidence="9 11" id="KW-0472">Membrane</keyword>
<evidence type="ECO:0000256" key="1">
    <source>
        <dbReference type="ARBA" id="ARBA00004141"/>
    </source>
</evidence>
<feature type="transmembrane region" description="Helical" evidence="11">
    <location>
        <begin position="188"/>
        <end position="208"/>
    </location>
</feature>
<evidence type="ECO:0000256" key="5">
    <source>
        <dbReference type="ARBA" id="ARBA00022826"/>
    </source>
</evidence>
<evidence type="ECO:0000256" key="9">
    <source>
        <dbReference type="ARBA" id="ARBA00023136"/>
    </source>
</evidence>
<evidence type="ECO:0000256" key="3">
    <source>
        <dbReference type="ARBA" id="ARBA00022538"/>
    </source>
</evidence>
<dbReference type="PANTHER" id="PTHR11537:SF254">
    <property type="entry name" value="POTASSIUM VOLTAGE-GATED CHANNEL PROTEIN SHAB"/>
    <property type="match status" value="1"/>
</dbReference>
<reference evidence="13 14" key="1">
    <citation type="submission" date="2024-03" db="EMBL/GenBank/DDBJ databases">
        <title>Novel species of the genus Variovorax.</title>
        <authorList>
            <person name="Liu Q."/>
            <person name="Xin Y.-H."/>
        </authorList>
    </citation>
    <scope>NUCLEOTIDE SEQUENCE [LARGE SCALE GENOMIC DNA]</scope>
    <source>
        <strain evidence="13 14">KACC 18899</strain>
    </source>
</reference>